<gene>
    <name evidence="2" type="ORF">A33Q_2848</name>
</gene>
<dbReference type="AlphaFoldDB" id="S2DTR9"/>
<comment type="caution">
    <text evidence="2">The sequence shown here is derived from an EMBL/GenBank/DDBJ whole genome shotgun (WGS) entry which is preliminary data.</text>
</comment>
<protein>
    <submittedName>
        <fullName evidence="2">Para-aminobenzoate synthase, aminase component</fullName>
        <ecNumber evidence="2">2.6.1.85</ecNumber>
    </submittedName>
</protein>
<dbReference type="eggNOG" id="COG0147">
    <property type="taxonomic scope" value="Bacteria"/>
</dbReference>
<dbReference type="SUPFAM" id="SSF56322">
    <property type="entry name" value="ADC synthase"/>
    <property type="match status" value="1"/>
</dbReference>
<proteinExistence type="predicted"/>
<evidence type="ECO:0000259" key="1">
    <source>
        <dbReference type="Pfam" id="PF00425"/>
    </source>
</evidence>
<dbReference type="Pfam" id="PF00425">
    <property type="entry name" value="Chorismate_bind"/>
    <property type="match status" value="1"/>
</dbReference>
<keyword evidence="2" id="KW-0032">Aminotransferase</keyword>
<dbReference type="PRINTS" id="PR00095">
    <property type="entry name" value="ANTSNTHASEI"/>
</dbReference>
<dbReference type="PANTHER" id="PTHR11236:SF9">
    <property type="entry name" value="ANTHRANILATE SYNTHASE COMPONENT 1"/>
    <property type="match status" value="1"/>
</dbReference>
<keyword evidence="3" id="KW-1185">Reference proteome</keyword>
<dbReference type="InterPro" id="IPR005801">
    <property type="entry name" value="ADC_synthase"/>
</dbReference>
<dbReference type="STRING" id="1189612.A33Q_2848"/>
<dbReference type="Gene3D" id="3.60.120.10">
    <property type="entry name" value="Anthranilate synthase"/>
    <property type="match status" value="1"/>
</dbReference>
<dbReference type="InterPro" id="IPR015890">
    <property type="entry name" value="Chorismate_C"/>
</dbReference>
<accession>S2DTR9</accession>
<organism evidence="2 3">
    <name type="scientific">Indibacter alkaliphilus (strain CCUG 57479 / KCTC 22604 / LW1)</name>
    <dbReference type="NCBI Taxonomy" id="1189612"/>
    <lineage>
        <taxon>Bacteria</taxon>
        <taxon>Pseudomonadati</taxon>
        <taxon>Bacteroidota</taxon>
        <taxon>Cytophagia</taxon>
        <taxon>Cytophagales</taxon>
        <taxon>Cyclobacteriaceae</taxon>
    </lineage>
</organism>
<dbReference type="PANTHER" id="PTHR11236">
    <property type="entry name" value="AMINOBENZOATE/ANTHRANILATE SYNTHASE"/>
    <property type="match status" value="1"/>
</dbReference>
<evidence type="ECO:0000313" key="2">
    <source>
        <dbReference type="EMBL" id="EOZ95486.1"/>
    </source>
</evidence>
<feature type="domain" description="Chorismate-utilising enzyme C-terminal" evidence="1">
    <location>
        <begin position="164"/>
        <end position="418"/>
    </location>
</feature>
<dbReference type="EC" id="2.6.1.85" evidence="2"/>
<dbReference type="Proteomes" id="UP000006073">
    <property type="component" value="Unassembled WGS sequence"/>
</dbReference>
<dbReference type="GO" id="GO:0046820">
    <property type="term" value="F:4-amino-4-deoxychorismate synthase activity"/>
    <property type="evidence" value="ECO:0007669"/>
    <property type="project" value="UniProtKB-EC"/>
</dbReference>
<evidence type="ECO:0000313" key="3">
    <source>
        <dbReference type="Proteomes" id="UP000006073"/>
    </source>
</evidence>
<sequence length="428" mass="49269">MVSSFFMPLSYFYVMLHTSTIKILKPEKFRKQLMQWLDFNFPFFIFQEGNGFEYPQGTFPNQAHASSTCIDLQKADLLYRKSDLAGIISYDYKNKVENLQSINSEVIALEETVFFQPELSIQIEKDFLVFKGANAEDFVISFQKFIPSSRQNPRVRTKRLTTLEDYIQKVKNIQNHIREGDMYELNYCMGFSFEGDWDPILAYEDLMQISPMPFSGVFKSKSKYLLAASPERFLKRKNSKMIAQPIKGTIKRGTHKQEDDVMKEQLLNSEKERAENLMIVDLMRNDLSKISKTGSVEVDELFGIYSFPRVHQMISTVSSDLKEGLGLKEIIHATFPMGSMTGAPKVKCMELIDDFENFKRGWFSGCFGFFQENGDFDLNVIIRSVLFDKEKSKGYFAVGSAITFDADPEYEYAECLLKASAILQILEG</sequence>
<dbReference type="EMBL" id="ALWO02000037">
    <property type="protein sequence ID" value="EOZ95486.1"/>
    <property type="molecule type" value="Genomic_DNA"/>
</dbReference>
<dbReference type="GO" id="GO:0000162">
    <property type="term" value="P:L-tryptophan biosynthetic process"/>
    <property type="evidence" value="ECO:0007669"/>
    <property type="project" value="TreeGrafter"/>
</dbReference>
<name>S2DTR9_INDAL</name>
<reference evidence="2 3" key="1">
    <citation type="journal article" date="2013" name="Genome Announc.">
        <title>Draft Genome Sequence of Indibacter alkaliphilus Strain LW1T, Isolated from Lonar Lake, a Haloalkaline Lake in the Buldana District of Maharashtra, India.</title>
        <authorList>
            <person name="Singh A."/>
            <person name="Kumar Jangir P."/>
            <person name="Sharma R."/>
            <person name="Singh A."/>
            <person name="Kumar Pinnaka A."/>
            <person name="Shivaji S."/>
        </authorList>
    </citation>
    <scope>NUCLEOTIDE SEQUENCE [LARGE SCALE GENOMIC DNA]</scope>
    <source>
        <strain evidence="3">CCUG 57479 / KCTC 22604 / LW1</strain>
    </source>
</reference>
<dbReference type="InterPro" id="IPR019999">
    <property type="entry name" value="Anth_synth_I-like"/>
</dbReference>
<keyword evidence="2" id="KW-0808">Transferase</keyword>